<evidence type="ECO:0000256" key="6">
    <source>
        <dbReference type="ARBA" id="ARBA00023136"/>
    </source>
</evidence>
<name>A0A317Q8E3_9GAMM</name>
<feature type="transmembrane region" description="Helical" evidence="8">
    <location>
        <begin position="79"/>
        <end position="97"/>
    </location>
</feature>
<protein>
    <recommendedName>
        <fullName evidence="2">diguanylate cyclase</fullName>
        <ecNumber evidence="2">2.7.7.65</ecNumber>
    </recommendedName>
</protein>
<keyword evidence="3" id="KW-1003">Cell membrane</keyword>
<keyword evidence="5 8" id="KW-1133">Transmembrane helix</keyword>
<keyword evidence="11" id="KW-1185">Reference proteome</keyword>
<dbReference type="SMART" id="SM00267">
    <property type="entry name" value="GGDEF"/>
    <property type="match status" value="1"/>
</dbReference>
<dbReference type="GO" id="GO:0005886">
    <property type="term" value="C:plasma membrane"/>
    <property type="evidence" value="ECO:0007669"/>
    <property type="project" value="UniProtKB-SubCell"/>
</dbReference>
<feature type="transmembrane region" description="Helical" evidence="8">
    <location>
        <begin position="54"/>
        <end position="73"/>
    </location>
</feature>
<dbReference type="PROSITE" id="PS50887">
    <property type="entry name" value="GGDEF"/>
    <property type="match status" value="1"/>
</dbReference>
<feature type="transmembrane region" description="Helical" evidence="8">
    <location>
        <begin position="226"/>
        <end position="245"/>
    </location>
</feature>
<sequence length="467" mass="51971">MNLKQQVVVFASWVALFYGASIMSYTQYISLYYLPAGVSTAAFFVFGKRIFPAVFCAIFFVSLDLNGILQGRFDPHQLATATLFAMVHTGAYAFAGLSAQFISKHVFTNSLPAKNSMILICYTLAALIAATGALLIWELVTLRSDIPFIEAWLPFWIGDAVGVVVITPLFAVLFRRLLPKQRIAWLDVYFEHDYLLNNQWGPFVFKLAALLITVITVLLLDNAIAHPSIGMLIFFVAIPQFWIAFTEQTIRTIFSLILLTVVISSGYNFLALGDNAVIYQIAIYFVAVTCYLGTAVPALHQRNRDLEQDSIYNKQTGLYSANYFEQAANLLIANRKPTQELSIAVIDIDQLQQINTECGFSTGDTVISQVATALQQHLPHHCLVAHSHGDIYWVLLPSTSVSNAVEILDKIRRNMPFVKDEHVTLRIKLNIGVTSLHLSETTSTALNRAFIALEQAKSSGRDKVCVN</sequence>
<evidence type="ECO:0000313" key="11">
    <source>
        <dbReference type="Proteomes" id="UP000246964"/>
    </source>
</evidence>
<feature type="transmembrane region" description="Helical" evidence="8">
    <location>
        <begin position="118"/>
        <end position="140"/>
    </location>
</feature>
<evidence type="ECO:0000256" key="3">
    <source>
        <dbReference type="ARBA" id="ARBA00022475"/>
    </source>
</evidence>
<evidence type="ECO:0000256" key="7">
    <source>
        <dbReference type="ARBA" id="ARBA00034247"/>
    </source>
</evidence>
<dbReference type="EC" id="2.7.7.65" evidence="2"/>
<evidence type="ECO:0000256" key="1">
    <source>
        <dbReference type="ARBA" id="ARBA00004651"/>
    </source>
</evidence>
<dbReference type="PANTHER" id="PTHR45138:SF9">
    <property type="entry name" value="DIGUANYLATE CYCLASE DGCM-RELATED"/>
    <property type="match status" value="1"/>
</dbReference>
<feature type="transmembrane region" description="Helical" evidence="8">
    <location>
        <begin position="277"/>
        <end position="299"/>
    </location>
</feature>
<comment type="subcellular location">
    <subcellularLocation>
        <location evidence="1">Cell membrane</location>
        <topology evidence="1">Multi-pass membrane protein</topology>
    </subcellularLocation>
</comment>
<keyword evidence="4 8" id="KW-0812">Transmembrane</keyword>
<dbReference type="InterPro" id="IPR007895">
    <property type="entry name" value="MASE1"/>
</dbReference>
<evidence type="ECO:0000256" key="4">
    <source>
        <dbReference type="ARBA" id="ARBA00022692"/>
    </source>
</evidence>
<keyword evidence="6 8" id="KW-0472">Membrane</keyword>
<dbReference type="RefSeq" id="WP_181394913.1">
    <property type="nucleotide sequence ID" value="NZ_QGTT01000005.1"/>
</dbReference>
<dbReference type="EMBL" id="QGTT01000005">
    <property type="protein sequence ID" value="PWW13795.1"/>
    <property type="molecule type" value="Genomic_DNA"/>
</dbReference>
<dbReference type="CDD" id="cd01949">
    <property type="entry name" value="GGDEF"/>
    <property type="match status" value="1"/>
</dbReference>
<feature type="domain" description="GGDEF" evidence="9">
    <location>
        <begin position="339"/>
        <end position="467"/>
    </location>
</feature>
<comment type="caution">
    <text evidence="10">The sequence shown here is derived from an EMBL/GenBank/DDBJ whole genome shotgun (WGS) entry which is preliminary data.</text>
</comment>
<dbReference type="PANTHER" id="PTHR45138">
    <property type="entry name" value="REGULATORY COMPONENTS OF SENSORY TRANSDUCTION SYSTEM"/>
    <property type="match status" value="1"/>
</dbReference>
<dbReference type="Pfam" id="PF00990">
    <property type="entry name" value="GGDEF"/>
    <property type="match status" value="1"/>
</dbReference>
<dbReference type="InterPro" id="IPR043128">
    <property type="entry name" value="Rev_trsase/Diguanyl_cyclase"/>
</dbReference>
<evidence type="ECO:0000256" key="5">
    <source>
        <dbReference type="ARBA" id="ARBA00022989"/>
    </source>
</evidence>
<comment type="catalytic activity">
    <reaction evidence="7">
        <text>2 GTP = 3',3'-c-di-GMP + 2 diphosphate</text>
        <dbReference type="Rhea" id="RHEA:24898"/>
        <dbReference type="ChEBI" id="CHEBI:33019"/>
        <dbReference type="ChEBI" id="CHEBI:37565"/>
        <dbReference type="ChEBI" id="CHEBI:58805"/>
        <dbReference type="EC" id="2.7.7.65"/>
    </reaction>
</comment>
<proteinExistence type="predicted"/>
<feature type="transmembrane region" description="Helical" evidence="8">
    <location>
        <begin position="7"/>
        <end position="25"/>
    </location>
</feature>
<dbReference type="Gene3D" id="3.30.70.270">
    <property type="match status" value="1"/>
</dbReference>
<evidence type="ECO:0000256" key="8">
    <source>
        <dbReference type="SAM" id="Phobius"/>
    </source>
</evidence>
<evidence type="ECO:0000313" key="10">
    <source>
        <dbReference type="EMBL" id="PWW13795.1"/>
    </source>
</evidence>
<dbReference type="InterPro" id="IPR029787">
    <property type="entry name" value="Nucleotide_cyclase"/>
</dbReference>
<evidence type="ECO:0000259" key="9">
    <source>
        <dbReference type="PROSITE" id="PS50887"/>
    </source>
</evidence>
<evidence type="ECO:0000256" key="2">
    <source>
        <dbReference type="ARBA" id="ARBA00012528"/>
    </source>
</evidence>
<dbReference type="SUPFAM" id="SSF55073">
    <property type="entry name" value="Nucleotide cyclase"/>
    <property type="match status" value="1"/>
</dbReference>
<accession>A0A317Q8E3</accession>
<organism evidence="10 11">
    <name type="scientific">Pseudidiomarina maritima</name>
    <dbReference type="NCBI Taxonomy" id="519453"/>
    <lineage>
        <taxon>Bacteria</taxon>
        <taxon>Pseudomonadati</taxon>
        <taxon>Pseudomonadota</taxon>
        <taxon>Gammaproteobacteria</taxon>
        <taxon>Alteromonadales</taxon>
        <taxon>Idiomarinaceae</taxon>
        <taxon>Pseudidiomarina</taxon>
    </lineage>
</organism>
<dbReference type="NCBIfam" id="TIGR00254">
    <property type="entry name" value="GGDEF"/>
    <property type="match status" value="1"/>
</dbReference>
<dbReference type="Proteomes" id="UP000246964">
    <property type="component" value="Unassembled WGS sequence"/>
</dbReference>
<dbReference type="InterPro" id="IPR050469">
    <property type="entry name" value="Diguanylate_Cyclase"/>
</dbReference>
<reference evidence="10 11" key="1">
    <citation type="submission" date="2018-05" db="EMBL/GenBank/DDBJ databases">
        <title>Freshwater and sediment microbial communities from various areas in North America, analyzing microbe dynamics in response to fracking.</title>
        <authorList>
            <person name="Lamendella R."/>
        </authorList>
    </citation>
    <scope>NUCLEOTIDE SEQUENCE [LARGE SCALE GENOMIC DNA]</scope>
    <source>
        <strain evidence="10 11">125B1</strain>
    </source>
</reference>
<dbReference type="GO" id="GO:1902201">
    <property type="term" value="P:negative regulation of bacterial-type flagellum-dependent cell motility"/>
    <property type="evidence" value="ECO:0007669"/>
    <property type="project" value="TreeGrafter"/>
</dbReference>
<dbReference type="InterPro" id="IPR000160">
    <property type="entry name" value="GGDEF_dom"/>
</dbReference>
<feature type="transmembrane region" description="Helical" evidence="8">
    <location>
        <begin position="31"/>
        <end position="47"/>
    </location>
</feature>
<feature type="transmembrane region" description="Helical" evidence="8">
    <location>
        <begin position="203"/>
        <end position="220"/>
    </location>
</feature>
<dbReference type="GO" id="GO:0043709">
    <property type="term" value="P:cell adhesion involved in single-species biofilm formation"/>
    <property type="evidence" value="ECO:0007669"/>
    <property type="project" value="TreeGrafter"/>
</dbReference>
<feature type="transmembrane region" description="Helical" evidence="8">
    <location>
        <begin position="252"/>
        <end position="271"/>
    </location>
</feature>
<dbReference type="AlphaFoldDB" id="A0A317Q8E3"/>
<feature type="transmembrane region" description="Helical" evidence="8">
    <location>
        <begin position="152"/>
        <end position="174"/>
    </location>
</feature>
<gene>
    <name evidence="10" type="ORF">DET45_105141</name>
</gene>
<dbReference type="Pfam" id="PF05231">
    <property type="entry name" value="MASE1"/>
    <property type="match status" value="1"/>
</dbReference>
<dbReference type="GO" id="GO:0052621">
    <property type="term" value="F:diguanylate cyclase activity"/>
    <property type="evidence" value="ECO:0007669"/>
    <property type="project" value="UniProtKB-EC"/>
</dbReference>